<evidence type="ECO:0000256" key="2">
    <source>
        <dbReference type="ARBA" id="ARBA00022833"/>
    </source>
</evidence>
<evidence type="ECO:0000256" key="3">
    <source>
        <dbReference type="ARBA" id="ARBA00023002"/>
    </source>
</evidence>
<dbReference type="InterPro" id="IPR011032">
    <property type="entry name" value="GroES-like_sf"/>
</dbReference>
<name>A0A7Y6EHI0_9SPHN</name>
<dbReference type="Pfam" id="PF08240">
    <property type="entry name" value="ADH_N"/>
    <property type="match status" value="1"/>
</dbReference>
<dbReference type="InterPro" id="IPR020843">
    <property type="entry name" value="ER"/>
</dbReference>
<dbReference type="InterPro" id="IPR013154">
    <property type="entry name" value="ADH-like_N"/>
</dbReference>
<dbReference type="GO" id="GO:0016616">
    <property type="term" value="F:oxidoreductase activity, acting on the CH-OH group of donors, NAD or NADP as acceptor"/>
    <property type="evidence" value="ECO:0007669"/>
    <property type="project" value="UniProtKB-ARBA"/>
</dbReference>
<dbReference type="InterPro" id="IPR013149">
    <property type="entry name" value="ADH-like_C"/>
</dbReference>
<dbReference type="EMBL" id="JABMCH010000066">
    <property type="protein sequence ID" value="NUU47948.1"/>
    <property type="molecule type" value="Genomic_DNA"/>
</dbReference>
<dbReference type="PROSITE" id="PS00059">
    <property type="entry name" value="ADH_ZINC"/>
    <property type="match status" value="1"/>
</dbReference>
<dbReference type="Gene3D" id="3.40.50.720">
    <property type="entry name" value="NAD(P)-binding Rossmann-like Domain"/>
    <property type="match status" value="1"/>
</dbReference>
<dbReference type="PANTHER" id="PTHR43401">
    <property type="entry name" value="L-THREONINE 3-DEHYDROGENASE"/>
    <property type="match status" value="1"/>
</dbReference>
<dbReference type="AlphaFoldDB" id="A0A7Y6EHI0"/>
<evidence type="ECO:0000256" key="1">
    <source>
        <dbReference type="ARBA" id="ARBA00022723"/>
    </source>
</evidence>
<protein>
    <submittedName>
        <fullName evidence="6">Alcohol dehydrogenase catalytic domain-containing protein</fullName>
    </submittedName>
</protein>
<accession>A0A7Y6EHI0</accession>
<dbReference type="InterPro" id="IPR050129">
    <property type="entry name" value="Zn_alcohol_dh"/>
</dbReference>
<keyword evidence="2 4" id="KW-0862">Zinc</keyword>
<dbReference type="SUPFAM" id="SSF51735">
    <property type="entry name" value="NAD(P)-binding Rossmann-fold domains"/>
    <property type="match status" value="1"/>
</dbReference>
<comment type="similarity">
    <text evidence="4">Belongs to the zinc-containing alcohol dehydrogenase family.</text>
</comment>
<evidence type="ECO:0000256" key="4">
    <source>
        <dbReference type="RuleBase" id="RU361277"/>
    </source>
</evidence>
<keyword evidence="7" id="KW-1185">Reference proteome</keyword>
<reference evidence="6 7" key="1">
    <citation type="submission" date="2020-05" db="EMBL/GenBank/DDBJ databases">
        <title>Genome Sequencing of Type Strains.</title>
        <authorList>
            <person name="Lemaire J.F."/>
            <person name="Inderbitzin P."/>
            <person name="Gregorio O.A."/>
            <person name="Collins S.B."/>
            <person name="Wespe N."/>
            <person name="Knight-Connoni V."/>
        </authorList>
    </citation>
    <scope>NUCLEOTIDE SEQUENCE [LARGE SCALE GENOMIC DNA]</scope>
    <source>
        <strain evidence="6 7">DSM 100049</strain>
    </source>
</reference>
<dbReference type="Gene3D" id="3.90.180.10">
    <property type="entry name" value="Medium-chain alcohol dehydrogenases, catalytic domain"/>
    <property type="match status" value="1"/>
</dbReference>
<dbReference type="SMART" id="SM00829">
    <property type="entry name" value="PKS_ER"/>
    <property type="match status" value="1"/>
</dbReference>
<keyword evidence="3" id="KW-0560">Oxidoreductase</keyword>
<feature type="domain" description="Enoyl reductase (ER)" evidence="5">
    <location>
        <begin position="10"/>
        <end position="344"/>
    </location>
</feature>
<sequence>MKAARKTADGRFEITEVEEPQLAADDWVKARVRMAGICGTDLRHWEKAEEELHCCIMGHELAGEVVEVGPAVDRVAVGDRVLIESVLGCGHCEWCRVQQYNRCPDLYPTRRASVARAYAEYVVGPQHKFHPLPDSVGYDDASLLDTYAVALHAQHLSGLTIGARVAIIGAGPIGLGQLMLAKASGAKVMIVDKLPHALALAERLGADRIVHADEEDIEAAIRAMSDDRGADIVFECAGGTSMPDTLPLATRLVRRGGKVVIVGGFDDGPIAIPLEWQRIQMSEITLIPSASFAFHDIHAEQLEVLDLLTRGVLKTQQLITHRFPLDRINEAFETAQDRRRTQAIFVGLEV</sequence>
<dbReference type="RefSeq" id="WP_175312535.1">
    <property type="nucleotide sequence ID" value="NZ_CBCRYR010000002.1"/>
</dbReference>
<comment type="caution">
    <text evidence="6">The sequence shown here is derived from an EMBL/GenBank/DDBJ whole genome shotgun (WGS) entry which is preliminary data.</text>
</comment>
<dbReference type="SUPFAM" id="SSF50129">
    <property type="entry name" value="GroES-like"/>
    <property type="match status" value="1"/>
</dbReference>
<dbReference type="Pfam" id="PF00107">
    <property type="entry name" value="ADH_zinc_N"/>
    <property type="match status" value="1"/>
</dbReference>
<comment type="cofactor">
    <cofactor evidence="4">
        <name>Zn(2+)</name>
        <dbReference type="ChEBI" id="CHEBI:29105"/>
    </cofactor>
</comment>
<dbReference type="InterPro" id="IPR036291">
    <property type="entry name" value="NAD(P)-bd_dom_sf"/>
</dbReference>
<dbReference type="GO" id="GO:0008270">
    <property type="term" value="F:zinc ion binding"/>
    <property type="evidence" value="ECO:0007669"/>
    <property type="project" value="InterPro"/>
</dbReference>
<keyword evidence="1 4" id="KW-0479">Metal-binding</keyword>
<organism evidence="6 7">
    <name type="scientific">Sphingomonas zeae</name>
    <dbReference type="NCBI Taxonomy" id="1646122"/>
    <lineage>
        <taxon>Bacteria</taxon>
        <taxon>Pseudomonadati</taxon>
        <taxon>Pseudomonadota</taxon>
        <taxon>Alphaproteobacteria</taxon>
        <taxon>Sphingomonadales</taxon>
        <taxon>Sphingomonadaceae</taxon>
        <taxon>Sphingomonas</taxon>
    </lineage>
</organism>
<dbReference type="InterPro" id="IPR002328">
    <property type="entry name" value="ADH_Zn_CS"/>
</dbReference>
<gene>
    <name evidence="6" type="ORF">HP438_13315</name>
</gene>
<proteinExistence type="inferred from homology"/>
<evidence type="ECO:0000313" key="6">
    <source>
        <dbReference type="EMBL" id="NUU47948.1"/>
    </source>
</evidence>
<evidence type="ECO:0000313" key="7">
    <source>
        <dbReference type="Proteomes" id="UP000536441"/>
    </source>
</evidence>
<evidence type="ECO:0000259" key="5">
    <source>
        <dbReference type="SMART" id="SM00829"/>
    </source>
</evidence>
<dbReference type="PANTHER" id="PTHR43401:SF2">
    <property type="entry name" value="L-THREONINE 3-DEHYDROGENASE"/>
    <property type="match status" value="1"/>
</dbReference>
<dbReference type="Proteomes" id="UP000536441">
    <property type="component" value="Unassembled WGS sequence"/>
</dbReference>